<dbReference type="AlphaFoldDB" id="A0A9J7ATN7"/>
<accession>A0A9J7ATN7</accession>
<dbReference type="KEGG" id="naci:NUH88_05045"/>
<dbReference type="Proteomes" id="UP001060336">
    <property type="component" value="Chromosome"/>
</dbReference>
<evidence type="ECO:0000313" key="1">
    <source>
        <dbReference type="EMBL" id="UUX51059.1"/>
    </source>
</evidence>
<dbReference type="RefSeq" id="WP_257770336.1">
    <property type="nucleotide sequence ID" value="NZ_CP102480.1"/>
</dbReference>
<reference evidence="1" key="1">
    <citation type="submission" date="2022-08" db="EMBL/GenBank/DDBJ databases">
        <title>Nisaea acidiphila sp. nov., isolated from a marine algal debris and emended description of the genus Nisaea Urios et al. 2008.</title>
        <authorList>
            <person name="Kwon K."/>
        </authorList>
    </citation>
    <scope>NUCLEOTIDE SEQUENCE</scope>
    <source>
        <strain evidence="1">MEBiC11861</strain>
    </source>
</reference>
<gene>
    <name evidence="1" type="ORF">NUH88_05045</name>
</gene>
<keyword evidence="2" id="KW-1185">Reference proteome</keyword>
<dbReference type="EMBL" id="CP102480">
    <property type="protein sequence ID" value="UUX51059.1"/>
    <property type="molecule type" value="Genomic_DNA"/>
</dbReference>
<evidence type="ECO:0000313" key="2">
    <source>
        <dbReference type="Proteomes" id="UP001060336"/>
    </source>
</evidence>
<name>A0A9J7ATN7_9PROT</name>
<organism evidence="1 2">
    <name type="scientific">Nisaea acidiphila</name>
    <dbReference type="NCBI Taxonomy" id="1862145"/>
    <lineage>
        <taxon>Bacteria</taxon>
        <taxon>Pseudomonadati</taxon>
        <taxon>Pseudomonadota</taxon>
        <taxon>Alphaproteobacteria</taxon>
        <taxon>Rhodospirillales</taxon>
        <taxon>Thalassobaculaceae</taxon>
        <taxon>Nisaea</taxon>
    </lineage>
</organism>
<protein>
    <submittedName>
        <fullName evidence="1">Uncharacterized protein</fullName>
    </submittedName>
</protein>
<sequence length="349" mass="37188">MSNPTFPYQGVLVRDSFADNGTEASMDCVYRSPDIIPYGDDLLSLQDAISSYGSDIGKGLSTGAHSVNNIYVRSKNLNSANQSATVELYYARASLLNAPTIGGTWQSILSGTGNQKINFAVPATPTPSTTIPPQGIAATEQAFALNDLAAPPTGDHFCLMAIVYDPGFEITIPSSWASNSAFANWVAQNPAVGWRNISYYTNTTNAFSGTYQFGNLNASKETFEFILSCDGPYLPIGTTVNISCTDAKFPISMSQTVASVPTSGTQYMTFIPEQDMPANFTGALTVEIVPGTETPIPSGLSVHFNYYQVPDASIELDVQMTKTVSFADHTGAEHSQSLVALGAITIVTE</sequence>
<proteinExistence type="predicted"/>